<dbReference type="EMBL" id="ASGP02000003">
    <property type="protein sequence ID" value="KAH9516201.1"/>
    <property type="molecule type" value="Genomic_DNA"/>
</dbReference>
<name>A0A922HX73_DERFA</name>
<reference evidence="1" key="2">
    <citation type="journal article" date="2022" name="Res Sq">
        <title>Comparative Genomics Reveals Insights into the Divergent Evolution of Astigmatic Mites and Household Pest Adaptations.</title>
        <authorList>
            <person name="Xiong Q."/>
            <person name="Wan A.T.-Y."/>
            <person name="Liu X.-Y."/>
            <person name="Fung C.S.-H."/>
            <person name="Xiao X."/>
            <person name="Malainual N."/>
            <person name="Hou J."/>
            <person name="Wang L."/>
            <person name="Wang M."/>
            <person name="Yang K."/>
            <person name="Cui Y."/>
            <person name="Leung E."/>
            <person name="Nong W."/>
            <person name="Shin S.-K."/>
            <person name="Au S."/>
            <person name="Jeong K.Y."/>
            <person name="Chew F.T."/>
            <person name="Hui J."/>
            <person name="Leung T.F."/>
            <person name="Tungtrongchitr A."/>
            <person name="Zhong N."/>
            <person name="Liu Z."/>
            <person name="Tsui S."/>
        </authorList>
    </citation>
    <scope>NUCLEOTIDE SEQUENCE</scope>
    <source>
        <strain evidence="1">Derf</strain>
        <tissue evidence="1">Whole organism</tissue>
    </source>
</reference>
<keyword evidence="2" id="KW-1185">Reference proteome</keyword>
<dbReference type="Proteomes" id="UP000790347">
    <property type="component" value="Unassembled WGS sequence"/>
</dbReference>
<proteinExistence type="predicted"/>
<evidence type="ECO:0000313" key="1">
    <source>
        <dbReference type="EMBL" id="KAH9516201.1"/>
    </source>
</evidence>
<gene>
    <name evidence="1" type="ORF">DERF_006956</name>
</gene>
<feature type="non-terminal residue" evidence="1">
    <location>
        <position position="63"/>
    </location>
</feature>
<organism evidence="1 2">
    <name type="scientific">Dermatophagoides farinae</name>
    <name type="common">American house dust mite</name>
    <dbReference type="NCBI Taxonomy" id="6954"/>
    <lineage>
        <taxon>Eukaryota</taxon>
        <taxon>Metazoa</taxon>
        <taxon>Ecdysozoa</taxon>
        <taxon>Arthropoda</taxon>
        <taxon>Chelicerata</taxon>
        <taxon>Arachnida</taxon>
        <taxon>Acari</taxon>
        <taxon>Acariformes</taxon>
        <taxon>Sarcoptiformes</taxon>
        <taxon>Astigmata</taxon>
        <taxon>Psoroptidia</taxon>
        <taxon>Analgoidea</taxon>
        <taxon>Pyroglyphidae</taxon>
        <taxon>Dermatophagoidinae</taxon>
        <taxon>Dermatophagoides</taxon>
    </lineage>
</organism>
<reference evidence="1" key="1">
    <citation type="submission" date="2013-05" db="EMBL/GenBank/DDBJ databases">
        <authorList>
            <person name="Yim A.K.Y."/>
            <person name="Chan T.F."/>
            <person name="Ji K.M."/>
            <person name="Liu X.Y."/>
            <person name="Zhou J.W."/>
            <person name="Li R.Q."/>
            <person name="Yang K.Y."/>
            <person name="Li J."/>
            <person name="Li M."/>
            <person name="Law P.T.W."/>
            <person name="Wu Y.L."/>
            <person name="Cai Z.L."/>
            <person name="Qin H."/>
            <person name="Bao Y."/>
            <person name="Leung R.K.K."/>
            <person name="Ng P.K.S."/>
            <person name="Zou J."/>
            <person name="Zhong X.J."/>
            <person name="Ran P.X."/>
            <person name="Zhong N.S."/>
            <person name="Liu Z.G."/>
            <person name="Tsui S.K.W."/>
        </authorList>
    </citation>
    <scope>NUCLEOTIDE SEQUENCE</scope>
    <source>
        <strain evidence="1">Derf</strain>
        <tissue evidence="1">Whole organism</tissue>
    </source>
</reference>
<accession>A0A922HX73</accession>
<evidence type="ECO:0000313" key="2">
    <source>
        <dbReference type="Proteomes" id="UP000790347"/>
    </source>
</evidence>
<comment type="caution">
    <text evidence="1">The sequence shown here is derived from an EMBL/GenBank/DDBJ whole genome shotgun (WGS) entry which is preliminary data.</text>
</comment>
<protein>
    <submittedName>
        <fullName evidence="1">Uncharacterized protein</fullName>
    </submittedName>
</protein>
<dbReference type="AlphaFoldDB" id="A0A922HX73"/>
<sequence>MYNLLTKGWRSLLYINSRLYTATIQIISSVRIQTYIQAMNHQSIQNNHGYANGKLFHLFGFIL</sequence>